<keyword evidence="2" id="KW-1185">Reference proteome</keyword>
<name>A0A8X6MC95_9ARAC</name>
<evidence type="ECO:0000313" key="2">
    <source>
        <dbReference type="Proteomes" id="UP000886998"/>
    </source>
</evidence>
<gene>
    <name evidence="1" type="ORF">TNIN_387431</name>
</gene>
<dbReference type="AlphaFoldDB" id="A0A8X6MC95"/>
<evidence type="ECO:0000313" key="1">
    <source>
        <dbReference type="EMBL" id="GFS40285.1"/>
    </source>
</evidence>
<dbReference type="Proteomes" id="UP000886998">
    <property type="component" value="Unassembled WGS sequence"/>
</dbReference>
<reference evidence="1" key="1">
    <citation type="submission" date="2020-08" db="EMBL/GenBank/DDBJ databases">
        <title>Multicomponent nature underlies the extraordinary mechanical properties of spider dragline silk.</title>
        <authorList>
            <person name="Kono N."/>
            <person name="Nakamura H."/>
            <person name="Mori M."/>
            <person name="Yoshida Y."/>
            <person name="Ohtoshi R."/>
            <person name="Malay A.D."/>
            <person name="Moran D.A.P."/>
            <person name="Tomita M."/>
            <person name="Numata K."/>
            <person name="Arakawa K."/>
        </authorList>
    </citation>
    <scope>NUCLEOTIDE SEQUENCE</scope>
</reference>
<accession>A0A8X6MC95</accession>
<organism evidence="1 2">
    <name type="scientific">Trichonephila inaurata madagascariensis</name>
    <dbReference type="NCBI Taxonomy" id="2747483"/>
    <lineage>
        <taxon>Eukaryota</taxon>
        <taxon>Metazoa</taxon>
        <taxon>Ecdysozoa</taxon>
        <taxon>Arthropoda</taxon>
        <taxon>Chelicerata</taxon>
        <taxon>Arachnida</taxon>
        <taxon>Araneae</taxon>
        <taxon>Araneomorphae</taxon>
        <taxon>Entelegynae</taxon>
        <taxon>Araneoidea</taxon>
        <taxon>Nephilidae</taxon>
        <taxon>Trichonephila</taxon>
        <taxon>Trichonephila inaurata</taxon>
    </lineage>
</organism>
<comment type="caution">
    <text evidence="1">The sequence shown here is derived from an EMBL/GenBank/DDBJ whole genome shotgun (WGS) entry which is preliminary data.</text>
</comment>
<protein>
    <submittedName>
        <fullName evidence="1">Uncharacterized protein</fullName>
    </submittedName>
</protein>
<sequence>MDRLYCEVCQLTFENFNTFKSHICSKIKRNEFHKAKSYEMEVSGREVEHVNSMEQIQEEQFIKSSIASTNTLIDDDVYRNLNDFSFELSENIVGIIKELDFSNTCFDNCSQISELRPSSFQPATDKGCNQTADNCRSLNSADYFRDLDDALVDKVLSYNFPSEFLRHTAVQNSVVKTKPTATGESVEDLLPILEGTSFPHDQLQESHSFYYLSDQAFESIESDTNEQVLPSSEFFFNLIPSRNGSNNIVYDDNCTFPIHLCGRNPSDIRLDQWPPANFSNFDRVTSATDSSIFERNNNFLYSDFLLMDSSNDSREGANNNAFLEDQNQCIVDSNDFLPKIPSFESKDTGIFNCKKTPLMSSEVNFNEKNKFHMEDRNSKIVEYAESNSLETGFIREKDLDKCRPHNSTKVFPYAENSLKRFCRSQALEKILLKHHLTPIHPEAMQDNARMKRE</sequence>
<proteinExistence type="predicted"/>
<dbReference type="OrthoDB" id="6461934at2759"/>
<dbReference type="EMBL" id="BMAV01025286">
    <property type="protein sequence ID" value="GFS40285.1"/>
    <property type="molecule type" value="Genomic_DNA"/>
</dbReference>